<comment type="subcellular location">
    <subcellularLocation>
        <location evidence="1">Cell membrane</location>
        <topology evidence="1">Multi-pass membrane protein</topology>
    </subcellularLocation>
</comment>
<dbReference type="RefSeq" id="WP_011526975.1">
    <property type="nucleotide sequence ID" value="NC_008011.1"/>
</dbReference>
<dbReference type="KEGG" id="lip:LI0892"/>
<comment type="pathway">
    <text evidence="9">Protein modification; lipoprotein biosynthesis (N-acyl transfer).</text>
</comment>
<evidence type="ECO:0000259" key="10">
    <source>
        <dbReference type="PROSITE" id="PS50263"/>
    </source>
</evidence>
<feature type="domain" description="CN hydrolase" evidence="10">
    <location>
        <begin position="239"/>
        <end position="521"/>
    </location>
</feature>
<organism evidence="11 12">
    <name type="scientific">Lawsonia intracellularis (strain PHE/MN1-00)</name>
    <dbReference type="NCBI Taxonomy" id="363253"/>
    <lineage>
        <taxon>Bacteria</taxon>
        <taxon>Pseudomonadati</taxon>
        <taxon>Thermodesulfobacteriota</taxon>
        <taxon>Desulfovibrionia</taxon>
        <taxon>Desulfovibrionales</taxon>
        <taxon>Desulfovibrionaceae</taxon>
        <taxon>Lawsonia</taxon>
    </lineage>
</organism>
<dbReference type="NCBIfam" id="TIGR00546">
    <property type="entry name" value="lnt"/>
    <property type="match status" value="1"/>
</dbReference>
<evidence type="ECO:0000256" key="7">
    <source>
        <dbReference type="ARBA" id="ARBA00023136"/>
    </source>
</evidence>
<dbReference type="PANTHER" id="PTHR38686">
    <property type="entry name" value="APOLIPOPROTEIN N-ACYLTRANSFERASE"/>
    <property type="match status" value="1"/>
</dbReference>
<sequence length="565" mass="64224">MKIHSSAWIIIGALGLWFGVENPICYIPGLIFFYPLSLIILGHNAPGKVDALRAGWILGLLGSSLSLYWLAVPIHTIGGLPWLLACPCVVLVGGSLGFFSGLFSFFVFCFHHIQFWQKSLMLGLVWYLIEWIKSWFFTGFPWLPFTMGFARYPVMLQCASIIGSYALSGLYVAILCLVFYSILYSQSKDIHKCSIKWPLIRALSVACILFISIVLFGYITLKTNPIDMNIQDGVTIAIIQGNDDQIVKWNPQTKYRSAQKYVRASEELLKNIFRLHEGGNTYYPDVFLWPETVILFDFKAEVEKGIHNPLTYFVNKYQIPVIFGAPGIETAGKDITIFNRLYYYSPGNYRLDCSESNKINKSLQWYDKEHLVPFGEYTPLFFNFPFLSQLLQEVGTYTPGEKVAPLLFEIKETVKKGSIACYRTISMGILICYEVIFPELARKRVAEGAQVFITVSNDSWFGHTIAPVQHLQIAQMRSIEFGRWMARAAVTGISAFIDPYGRIIDSTKIFIPTYLVGTIRPIIDNTVFFWIEPWLPTFAILVLCIMLWKNNLITHSCGHKSRGCS</sequence>
<proteinExistence type="inferred from homology"/>
<protein>
    <recommendedName>
        <fullName evidence="9">Apolipoprotein N-acyltransferase</fullName>
        <shortName evidence="9">ALP N-acyltransferase</shortName>
        <ecNumber evidence="9">2.3.1.269</ecNumber>
    </recommendedName>
</protein>
<dbReference type="PROSITE" id="PS50263">
    <property type="entry name" value="CN_HYDROLASE"/>
    <property type="match status" value="1"/>
</dbReference>
<keyword evidence="12" id="KW-1185">Reference proteome</keyword>
<comment type="function">
    <text evidence="9">Catalyzes the phospholipid dependent N-acylation of the N-terminal cysteine of apolipoprotein, the last step in lipoprotein maturation.</text>
</comment>
<feature type="transmembrane region" description="Helical" evidence="9">
    <location>
        <begin position="200"/>
        <end position="221"/>
    </location>
</feature>
<keyword evidence="3 9" id="KW-1003">Cell membrane</keyword>
<feature type="transmembrane region" description="Helical" evidence="9">
    <location>
        <begin position="120"/>
        <end position="142"/>
    </location>
</feature>
<dbReference type="CDD" id="cd07571">
    <property type="entry name" value="ALP_N-acyl_transferase"/>
    <property type="match status" value="1"/>
</dbReference>
<evidence type="ECO:0000256" key="9">
    <source>
        <dbReference type="HAMAP-Rule" id="MF_01148"/>
    </source>
</evidence>
<dbReference type="GO" id="GO:0005886">
    <property type="term" value="C:plasma membrane"/>
    <property type="evidence" value="ECO:0007669"/>
    <property type="project" value="UniProtKB-SubCell"/>
</dbReference>
<dbReference type="Pfam" id="PF20154">
    <property type="entry name" value="LNT_N"/>
    <property type="match status" value="1"/>
</dbReference>
<feature type="transmembrane region" description="Helical" evidence="9">
    <location>
        <begin position="51"/>
        <end position="70"/>
    </location>
</feature>
<evidence type="ECO:0000256" key="1">
    <source>
        <dbReference type="ARBA" id="ARBA00004651"/>
    </source>
</evidence>
<dbReference type="AlphaFoldDB" id="Q1MPY1"/>
<dbReference type="GO" id="GO:0016410">
    <property type="term" value="F:N-acyltransferase activity"/>
    <property type="evidence" value="ECO:0007669"/>
    <property type="project" value="UniProtKB-UniRule"/>
</dbReference>
<feature type="transmembrane region" description="Helical" evidence="9">
    <location>
        <begin position="82"/>
        <end position="108"/>
    </location>
</feature>
<dbReference type="Gene3D" id="3.60.110.10">
    <property type="entry name" value="Carbon-nitrogen hydrolase"/>
    <property type="match status" value="1"/>
</dbReference>
<gene>
    <name evidence="9 11" type="primary">lnt</name>
    <name evidence="11" type="ordered locus">LI0892</name>
</gene>
<reference evidence="11 12" key="1">
    <citation type="submission" date="2005-11" db="EMBL/GenBank/DDBJ databases">
        <title>The complete genome sequence of Lawsonia intracellularis: the causative agent of proliferative enteropathy.</title>
        <authorList>
            <person name="Kaur K."/>
            <person name="Zhang Q."/>
            <person name="Beckler D."/>
            <person name="Munir S."/>
            <person name="Li L."/>
            <person name="Kinsley K."/>
            <person name="Herron L."/>
            <person name="Peterson A."/>
            <person name="May B."/>
            <person name="Singh S."/>
            <person name="Gebhart C."/>
            <person name="Kapur V."/>
        </authorList>
    </citation>
    <scope>NUCLEOTIDE SEQUENCE [LARGE SCALE GENOMIC DNA]</scope>
    <source>
        <strain evidence="11 12">PHE/MN1-00</strain>
    </source>
</reference>
<keyword evidence="4 9" id="KW-0808">Transferase</keyword>
<keyword evidence="8 9" id="KW-0012">Acyltransferase</keyword>
<dbReference type="InterPro" id="IPR004563">
    <property type="entry name" value="Apolipo_AcylTrfase"/>
</dbReference>
<evidence type="ECO:0000313" key="11">
    <source>
        <dbReference type="EMBL" id="CAJ54946.1"/>
    </source>
</evidence>
<accession>Q1MPY1</accession>
<dbReference type="UniPathway" id="UPA00666"/>
<dbReference type="InterPro" id="IPR003010">
    <property type="entry name" value="C-N_Hydrolase"/>
</dbReference>
<dbReference type="PANTHER" id="PTHR38686:SF1">
    <property type="entry name" value="APOLIPOPROTEIN N-ACYLTRANSFERASE"/>
    <property type="match status" value="1"/>
</dbReference>
<comment type="similarity">
    <text evidence="2 9">Belongs to the CN hydrolase family. Apolipoprotein N-acyltransferase subfamily.</text>
</comment>
<evidence type="ECO:0000313" key="12">
    <source>
        <dbReference type="Proteomes" id="UP000002430"/>
    </source>
</evidence>
<dbReference type="Proteomes" id="UP000002430">
    <property type="component" value="Chromosome"/>
</dbReference>
<feature type="transmembrane region" description="Helical" evidence="9">
    <location>
        <begin position="6"/>
        <end position="39"/>
    </location>
</feature>
<dbReference type="InterPro" id="IPR036526">
    <property type="entry name" value="C-N_Hydrolase_sf"/>
</dbReference>
<dbReference type="HAMAP" id="MF_01148">
    <property type="entry name" value="Lnt"/>
    <property type="match status" value="1"/>
</dbReference>
<dbReference type="Pfam" id="PF00795">
    <property type="entry name" value="CN_hydrolase"/>
    <property type="match status" value="1"/>
</dbReference>
<dbReference type="GO" id="GO:0042158">
    <property type="term" value="P:lipoprotein biosynthetic process"/>
    <property type="evidence" value="ECO:0007669"/>
    <property type="project" value="UniProtKB-UniRule"/>
</dbReference>
<feature type="transmembrane region" description="Helical" evidence="9">
    <location>
        <begin position="527"/>
        <end position="548"/>
    </location>
</feature>
<evidence type="ECO:0000256" key="3">
    <source>
        <dbReference type="ARBA" id="ARBA00022475"/>
    </source>
</evidence>
<evidence type="ECO:0000256" key="4">
    <source>
        <dbReference type="ARBA" id="ARBA00022679"/>
    </source>
</evidence>
<name>Q1MPY1_LAWIP</name>
<feature type="transmembrane region" description="Helical" evidence="9">
    <location>
        <begin position="154"/>
        <end position="180"/>
    </location>
</feature>
<evidence type="ECO:0000256" key="8">
    <source>
        <dbReference type="ARBA" id="ARBA00023315"/>
    </source>
</evidence>
<comment type="catalytic activity">
    <reaction evidence="9">
        <text>N-terminal S-1,2-diacyl-sn-glyceryl-L-cysteinyl-[lipoprotein] + a glycerophospholipid = N-acyl-S-1,2-diacyl-sn-glyceryl-L-cysteinyl-[lipoprotein] + a 2-acyl-sn-glycero-3-phospholipid + H(+)</text>
        <dbReference type="Rhea" id="RHEA:48228"/>
        <dbReference type="Rhea" id="RHEA-COMP:14681"/>
        <dbReference type="Rhea" id="RHEA-COMP:14684"/>
        <dbReference type="ChEBI" id="CHEBI:15378"/>
        <dbReference type="ChEBI" id="CHEBI:136912"/>
        <dbReference type="ChEBI" id="CHEBI:140656"/>
        <dbReference type="ChEBI" id="CHEBI:140657"/>
        <dbReference type="ChEBI" id="CHEBI:140660"/>
        <dbReference type="EC" id="2.3.1.269"/>
    </reaction>
</comment>
<dbReference type="OrthoDB" id="9804277at2"/>
<evidence type="ECO:0000256" key="2">
    <source>
        <dbReference type="ARBA" id="ARBA00010065"/>
    </source>
</evidence>
<keyword evidence="5 9" id="KW-0812">Transmembrane</keyword>
<dbReference type="EMBL" id="AM180252">
    <property type="protein sequence ID" value="CAJ54946.1"/>
    <property type="molecule type" value="Genomic_DNA"/>
</dbReference>
<evidence type="ECO:0000256" key="5">
    <source>
        <dbReference type="ARBA" id="ARBA00022692"/>
    </source>
</evidence>
<dbReference type="eggNOG" id="COG0815">
    <property type="taxonomic scope" value="Bacteria"/>
</dbReference>
<keyword evidence="7 9" id="KW-0472">Membrane</keyword>
<keyword evidence="6 9" id="KW-1133">Transmembrane helix</keyword>
<dbReference type="STRING" id="363253.LI0892"/>
<dbReference type="InterPro" id="IPR045378">
    <property type="entry name" value="LNT_N"/>
</dbReference>
<dbReference type="SUPFAM" id="SSF56317">
    <property type="entry name" value="Carbon-nitrogen hydrolase"/>
    <property type="match status" value="1"/>
</dbReference>
<evidence type="ECO:0000256" key="6">
    <source>
        <dbReference type="ARBA" id="ARBA00022989"/>
    </source>
</evidence>
<dbReference type="HOGENOM" id="CLU_019563_1_2_7"/>
<dbReference type="EC" id="2.3.1.269" evidence="9"/>